<dbReference type="OrthoDB" id="10309308at2759"/>
<sequence>MVTGGPCAVCSRWAGFPPCTSDLSTSLSLQEQCLAELRSDRHTHKNWSLTGSSKRFFLPSEVSFWVPYYADVADICRKQKWQPSNCRTVEGPYPTYIKRRGCRFLLDDLNSAMSDVCSLDLDASYLEVEHAPWSLSDWHRENKLSKVLAINYKERANAHGALETIYWAILEWHRQSYEAGKSIRKANLAVLATIAEDRGTTLEAVQKDDRTQRVLAAFSRDLEHVSLSTFHYLPPVEKDRRKCNTRNPRADPKKLGGSGVDVPTNDVSKVPQRRSRTFRDLVGSQEAPEGKTLRVAAQYQITTLYAYLHYDIYYSNLESPLPSSRTEKSGVRR</sequence>
<reference evidence="2 3" key="1">
    <citation type="journal article" date="2019" name="New Phytol.">
        <title>Comparative genomics reveals unique wood-decay strategies and fruiting body development in the Schizophyllaceae.</title>
        <authorList>
            <person name="Almasi E."/>
            <person name="Sahu N."/>
            <person name="Krizsan K."/>
            <person name="Balint B."/>
            <person name="Kovacs G.M."/>
            <person name="Kiss B."/>
            <person name="Cseklye J."/>
            <person name="Drula E."/>
            <person name="Henrissat B."/>
            <person name="Nagy I."/>
            <person name="Chovatia M."/>
            <person name="Adam C."/>
            <person name="LaButti K."/>
            <person name="Lipzen A."/>
            <person name="Riley R."/>
            <person name="Grigoriev I.V."/>
            <person name="Nagy L.G."/>
        </authorList>
    </citation>
    <scope>NUCLEOTIDE SEQUENCE [LARGE SCALE GENOMIC DNA]</scope>
    <source>
        <strain evidence="2 3">NL-1724</strain>
    </source>
</reference>
<keyword evidence="3" id="KW-1185">Reference proteome</keyword>
<evidence type="ECO:0000256" key="1">
    <source>
        <dbReference type="SAM" id="MobiDB-lite"/>
    </source>
</evidence>
<protein>
    <submittedName>
        <fullName evidence="2">Uncharacterized protein</fullName>
    </submittedName>
</protein>
<feature type="compositionally biased region" description="Basic and acidic residues" evidence="1">
    <location>
        <begin position="240"/>
        <end position="254"/>
    </location>
</feature>
<dbReference type="EMBL" id="VDMD01000036">
    <property type="protein sequence ID" value="TRM58408.1"/>
    <property type="molecule type" value="Genomic_DNA"/>
</dbReference>
<feature type="region of interest" description="Disordered" evidence="1">
    <location>
        <begin position="240"/>
        <end position="283"/>
    </location>
</feature>
<gene>
    <name evidence="2" type="ORF">BD626DRAFT_586203</name>
</gene>
<evidence type="ECO:0000313" key="3">
    <source>
        <dbReference type="Proteomes" id="UP000320762"/>
    </source>
</evidence>
<dbReference type="AlphaFoldDB" id="A0A550C0X4"/>
<name>A0A550C0X4_9AGAR</name>
<organism evidence="2 3">
    <name type="scientific">Schizophyllum amplum</name>
    <dbReference type="NCBI Taxonomy" id="97359"/>
    <lineage>
        <taxon>Eukaryota</taxon>
        <taxon>Fungi</taxon>
        <taxon>Dikarya</taxon>
        <taxon>Basidiomycota</taxon>
        <taxon>Agaricomycotina</taxon>
        <taxon>Agaricomycetes</taxon>
        <taxon>Agaricomycetidae</taxon>
        <taxon>Agaricales</taxon>
        <taxon>Schizophyllaceae</taxon>
        <taxon>Schizophyllum</taxon>
    </lineage>
</organism>
<proteinExistence type="predicted"/>
<evidence type="ECO:0000313" key="2">
    <source>
        <dbReference type="EMBL" id="TRM58408.1"/>
    </source>
</evidence>
<dbReference type="Proteomes" id="UP000320762">
    <property type="component" value="Unassembled WGS sequence"/>
</dbReference>
<comment type="caution">
    <text evidence="2">The sequence shown here is derived from an EMBL/GenBank/DDBJ whole genome shotgun (WGS) entry which is preliminary data.</text>
</comment>
<accession>A0A550C0X4</accession>